<dbReference type="SMART" id="SM00448">
    <property type="entry name" value="REC"/>
    <property type="match status" value="1"/>
</dbReference>
<organism evidence="4 5">
    <name type="scientific">Methanoregula formicica (strain DSM 22288 / NBRC 105244 / SMSP)</name>
    <dbReference type="NCBI Taxonomy" id="593750"/>
    <lineage>
        <taxon>Archaea</taxon>
        <taxon>Methanobacteriati</taxon>
        <taxon>Methanobacteriota</taxon>
        <taxon>Stenosarchaea group</taxon>
        <taxon>Methanomicrobia</taxon>
        <taxon>Methanomicrobiales</taxon>
        <taxon>Methanoregulaceae</taxon>
        <taxon>Methanoregula</taxon>
    </lineage>
</organism>
<evidence type="ECO:0000313" key="4">
    <source>
        <dbReference type="EMBL" id="AGB02075.1"/>
    </source>
</evidence>
<dbReference type="PROSITE" id="PS50110">
    <property type="entry name" value="RESPONSE_REGULATORY"/>
    <property type="match status" value="1"/>
</dbReference>
<dbReference type="RefSeq" id="WP_015285039.1">
    <property type="nucleotide sequence ID" value="NC_019943.1"/>
</dbReference>
<dbReference type="HOGENOM" id="CLU_000445_69_1_2"/>
<sequence>MDDTILIVDDSPYIVDGLVALLKRKGFNPIATHGGDEALALLATTKPDLILLDIMMEPMDGWETLDRLKASPGTREIPVLMFSAKKITPEEAQQHAINIEDFVSKPVNPAQLLDAIQRVFTRRSDVKAETKGAEAAGVESGIIDEYAALRKSIEVDRNLLCVLKKACDMSNVGREAPAEDLAAIKNLEEKILADEIRLKELSGKIPNSPAA</sequence>
<dbReference type="AlphaFoldDB" id="L0HDI3"/>
<dbReference type="Pfam" id="PF18548">
    <property type="entry name" value="MetOD2"/>
    <property type="match status" value="1"/>
</dbReference>
<dbReference type="InterPro" id="IPR040541">
    <property type="entry name" value="MetOD2"/>
</dbReference>
<reference evidence="4 5" key="2">
    <citation type="journal article" date="2014" name="Genome Announc.">
        <title>Complete Genome Sequence of Methanoregula formicica SMSPT, a Mesophilic Hydrogenotrophic Methanogen Isolated from a Methanogenic Upflow Anaerobic Sludge Blanket Reactor.</title>
        <authorList>
            <person name="Yamamoto K."/>
            <person name="Tamaki H."/>
            <person name="Cadillo-Quiroz H."/>
            <person name="Imachi H."/>
            <person name="Kyrpides N."/>
            <person name="Woyke T."/>
            <person name="Goodwin L."/>
            <person name="Zinder S.H."/>
            <person name="Kamagata Y."/>
            <person name="Liu W.T."/>
        </authorList>
    </citation>
    <scope>NUCLEOTIDE SEQUENCE [LARGE SCALE GENOMIC DNA]</scope>
    <source>
        <strain evidence="5">DSM 22288 / NBRC 105244 / SMSP</strain>
    </source>
</reference>
<dbReference type="EMBL" id="CP003167">
    <property type="protein sequence ID" value="AGB02075.1"/>
    <property type="molecule type" value="Genomic_DNA"/>
</dbReference>
<dbReference type="OrthoDB" id="9652at2157"/>
<keyword evidence="1 2" id="KW-0597">Phosphoprotein</keyword>
<dbReference type="eggNOG" id="arCOG02598">
    <property type="taxonomic scope" value="Archaea"/>
</dbReference>
<name>L0HDI3_METFS</name>
<accession>L0HDI3</accession>
<dbReference type="PANTHER" id="PTHR44591">
    <property type="entry name" value="STRESS RESPONSE REGULATOR PROTEIN 1"/>
    <property type="match status" value="1"/>
</dbReference>
<dbReference type="Proteomes" id="UP000010824">
    <property type="component" value="Chromosome"/>
</dbReference>
<gene>
    <name evidence="4" type="ordered locus">Metfor_1024</name>
</gene>
<evidence type="ECO:0000313" key="5">
    <source>
        <dbReference type="Proteomes" id="UP000010824"/>
    </source>
</evidence>
<proteinExistence type="predicted"/>
<feature type="domain" description="Response regulatory" evidence="3">
    <location>
        <begin position="4"/>
        <end position="120"/>
    </location>
</feature>
<dbReference type="KEGG" id="mfo:Metfor_1024"/>
<protein>
    <submittedName>
        <fullName evidence="4">Response regulator containing a CheY-like receiver domain and an HD-GYP domain</fullName>
    </submittedName>
</protein>
<dbReference type="Pfam" id="PF00072">
    <property type="entry name" value="Response_reg"/>
    <property type="match status" value="1"/>
</dbReference>
<dbReference type="SUPFAM" id="SSF52172">
    <property type="entry name" value="CheY-like"/>
    <property type="match status" value="1"/>
</dbReference>
<dbReference type="InParanoid" id="L0HDI3"/>
<dbReference type="InterPro" id="IPR011006">
    <property type="entry name" value="CheY-like_superfamily"/>
</dbReference>
<dbReference type="InterPro" id="IPR050595">
    <property type="entry name" value="Bact_response_regulator"/>
</dbReference>
<feature type="modified residue" description="4-aspartylphosphate" evidence="2">
    <location>
        <position position="53"/>
    </location>
</feature>
<dbReference type="STRING" id="593750.Metfor_1024"/>
<reference evidence="5" key="1">
    <citation type="submission" date="2011-12" db="EMBL/GenBank/DDBJ databases">
        <title>Complete sequence of Methanoregula formicicum SMSP.</title>
        <authorList>
            <person name="Lucas S."/>
            <person name="Han J."/>
            <person name="Lapidus A."/>
            <person name="Cheng J.-F."/>
            <person name="Goodwin L."/>
            <person name="Pitluck S."/>
            <person name="Peters L."/>
            <person name="Ovchinnikova G."/>
            <person name="Teshima H."/>
            <person name="Detter J.C."/>
            <person name="Han C."/>
            <person name="Tapia R."/>
            <person name="Land M."/>
            <person name="Hauser L."/>
            <person name="Kyrpides N."/>
            <person name="Ivanova N."/>
            <person name="Pagani I."/>
            <person name="Imachi H."/>
            <person name="Tamaki H."/>
            <person name="Sekiguchi Y."/>
            <person name="Kamagata Y."/>
            <person name="Cadillo-Quiroz H."/>
            <person name="Zinder S."/>
            <person name="Liu W.-T."/>
            <person name="Woyke T."/>
        </authorList>
    </citation>
    <scope>NUCLEOTIDE SEQUENCE [LARGE SCALE GENOMIC DNA]</scope>
    <source>
        <strain evidence="5">DSM 22288 / NBRC 105244 / SMSP</strain>
    </source>
</reference>
<evidence type="ECO:0000259" key="3">
    <source>
        <dbReference type="PROSITE" id="PS50110"/>
    </source>
</evidence>
<dbReference type="Gene3D" id="3.40.50.2300">
    <property type="match status" value="1"/>
</dbReference>
<dbReference type="GO" id="GO:0000160">
    <property type="term" value="P:phosphorelay signal transduction system"/>
    <property type="evidence" value="ECO:0007669"/>
    <property type="project" value="InterPro"/>
</dbReference>
<dbReference type="PANTHER" id="PTHR44591:SF3">
    <property type="entry name" value="RESPONSE REGULATORY DOMAIN-CONTAINING PROTEIN"/>
    <property type="match status" value="1"/>
</dbReference>
<dbReference type="GeneID" id="14310337"/>
<evidence type="ECO:0000256" key="2">
    <source>
        <dbReference type="PROSITE-ProRule" id="PRU00169"/>
    </source>
</evidence>
<dbReference type="InterPro" id="IPR001789">
    <property type="entry name" value="Sig_transdc_resp-reg_receiver"/>
</dbReference>
<keyword evidence="5" id="KW-1185">Reference proteome</keyword>
<evidence type="ECO:0000256" key="1">
    <source>
        <dbReference type="ARBA" id="ARBA00022553"/>
    </source>
</evidence>